<keyword evidence="10" id="KW-1185">Reference proteome</keyword>
<dbReference type="InterPro" id="IPR039032">
    <property type="entry name" value="Rim-like"/>
</dbReference>
<evidence type="ECO:0000256" key="2">
    <source>
        <dbReference type="ARBA" id="ARBA00022737"/>
    </source>
</evidence>
<keyword evidence="2" id="KW-0677">Repeat</keyword>
<evidence type="ECO:0000313" key="10">
    <source>
        <dbReference type="Proteomes" id="UP000695022"/>
    </source>
</evidence>
<dbReference type="PROSITE" id="PS50916">
    <property type="entry name" value="RABBD"/>
    <property type="match status" value="1"/>
</dbReference>
<gene>
    <name evidence="11" type="primary">LOC106813908</name>
</gene>
<dbReference type="InterPro" id="IPR013083">
    <property type="entry name" value="Znf_RING/FYVE/PHD"/>
</dbReference>
<dbReference type="Proteomes" id="UP000695022">
    <property type="component" value="Unplaced"/>
</dbReference>
<evidence type="ECO:0000259" key="9">
    <source>
        <dbReference type="PROSITE" id="PS50916"/>
    </source>
</evidence>
<feature type="domain" description="RabBD" evidence="9">
    <location>
        <begin position="11"/>
        <end position="141"/>
    </location>
</feature>
<feature type="compositionally biased region" description="Basic and acidic residues" evidence="7">
    <location>
        <begin position="329"/>
        <end position="362"/>
    </location>
</feature>
<dbReference type="GeneID" id="106813908"/>
<dbReference type="InterPro" id="IPR017455">
    <property type="entry name" value="Znf_FYVE-rel"/>
</dbReference>
<dbReference type="InterPro" id="IPR011011">
    <property type="entry name" value="Znf_FYVE_PHD"/>
</dbReference>
<dbReference type="InterPro" id="IPR054386">
    <property type="entry name" value="RIM_Znf"/>
</dbReference>
<dbReference type="PANTHER" id="PTHR12157">
    <property type="entry name" value="REGULATING SYNAPTIC MEMBRANE EXOCYTOSIS PROTEIN"/>
    <property type="match status" value="1"/>
</dbReference>
<evidence type="ECO:0000256" key="5">
    <source>
        <dbReference type="PROSITE-ProRule" id="PRU00091"/>
    </source>
</evidence>
<dbReference type="SUPFAM" id="SSF57903">
    <property type="entry name" value="FYVE/PHD zinc finger"/>
    <property type="match status" value="1"/>
</dbReference>
<keyword evidence="6" id="KW-0175">Coiled coil</keyword>
<evidence type="ECO:0000259" key="8">
    <source>
        <dbReference type="PROSITE" id="PS50178"/>
    </source>
</evidence>
<dbReference type="Gene3D" id="3.30.40.10">
    <property type="entry name" value="Zinc/RING finger domain, C3HC4 (zinc finger)"/>
    <property type="match status" value="1"/>
</dbReference>
<feature type="compositionally biased region" description="Basic and acidic residues" evidence="7">
    <location>
        <begin position="295"/>
        <end position="322"/>
    </location>
</feature>
<evidence type="ECO:0000256" key="3">
    <source>
        <dbReference type="ARBA" id="ARBA00022771"/>
    </source>
</evidence>
<evidence type="ECO:0000256" key="4">
    <source>
        <dbReference type="ARBA" id="ARBA00022833"/>
    </source>
</evidence>
<accession>A0ABM1EN67</accession>
<evidence type="ECO:0000256" key="7">
    <source>
        <dbReference type="SAM" id="MobiDB-lite"/>
    </source>
</evidence>
<feature type="compositionally biased region" description="Polar residues" evidence="7">
    <location>
        <begin position="192"/>
        <end position="202"/>
    </location>
</feature>
<dbReference type="PROSITE" id="PS50178">
    <property type="entry name" value="ZF_FYVE"/>
    <property type="match status" value="1"/>
</dbReference>
<feature type="region of interest" description="Disordered" evidence="7">
    <location>
        <begin position="135"/>
        <end position="421"/>
    </location>
</feature>
<evidence type="ECO:0000313" key="11">
    <source>
        <dbReference type="RefSeq" id="XP_014673638.1"/>
    </source>
</evidence>
<evidence type="ECO:0000256" key="1">
    <source>
        <dbReference type="ARBA" id="ARBA00022723"/>
    </source>
</evidence>
<protein>
    <submittedName>
        <fullName evidence="11">Regulating synaptic membrane exocytosis protein 2-like</fullName>
    </submittedName>
</protein>
<organism evidence="10 11">
    <name type="scientific">Priapulus caudatus</name>
    <name type="common">Priapulid worm</name>
    <dbReference type="NCBI Taxonomy" id="37621"/>
    <lineage>
        <taxon>Eukaryota</taxon>
        <taxon>Metazoa</taxon>
        <taxon>Ecdysozoa</taxon>
        <taxon>Scalidophora</taxon>
        <taxon>Priapulida</taxon>
        <taxon>Priapulimorpha</taxon>
        <taxon>Priapulimorphida</taxon>
        <taxon>Priapulidae</taxon>
        <taxon>Priapulus</taxon>
    </lineage>
</organism>
<feature type="compositionally biased region" description="Basic and acidic residues" evidence="7">
    <location>
        <begin position="203"/>
        <end position="271"/>
    </location>
</feature>
<dbReference type="Pfam" id="PF22601">
    <property type="entry name" value="RIM2a_ZnF"/>
    <property type="match status" value="1"/>
</dbReference>
<feature type="compositionally biased region" description="Basic and acidic residues" evidence="7">
    <location>
        <begin position="384"/>
        <end position="421"/>
    </location>
</feature>
<keyword evidence="1" id="KW-0479">Metal-binding</keyword>
<evidence type="ECO:0000256" key="6">
    <source>
        <dbReference type="SAM" id="Coils"/>
    </source>
</evidence>
<name>A0ABM1EN67_PRICU</name>
<keyword evidence="4" id="KW-0862">Zinc</keyword>
<dbReference type="InterPro" id="IPR010911">
    <property type="entry name" value="Rab_BD"/>
</dbReference>
<dbReference type="PANTHER" id="PTHR12157:SF25">
    <property type="entry name" value="REGULATING SYNAPTIC MEMBRANE EXOCYTOSIS PROTEIN 3"/>
    <property type="match status" value="1"/>
</dbReference>
<reference evidence="11" key="1">
    <citation type="submission" date="2025-08" db="UniProtKB">
        <authorList>
            <consortium name="RefSeq"/>
        </authorList>
    </citation>
    <scope>IDENTIFICATION</scope>
</reference>
<dbReference type="RefSeq" id="XP_014673638.1">
    <property type="nucleotide sequence ID" value="XM_014818152.1"/>
</dbReference>
<sequence>MSTRRPPQPSMPDLSHLTEEERKIIEDVLRRQQEEDGKEEQILRTLQNEVETITKKVAQQKAEDPLNTGLVCQICNKTKFADGIGHTCNYCQLRVCARCGGKLNLKNKSGKPLTSKTVWSCNLCRKKQEIMAKTGGWYHGPGGKPVSLDLDSGSETASQASRPDASPPEKKQTRQQNSQADSGIGSERESTGRPSISRTASQKGRELKRQYSSERAELDHELRRGAPPPDPRDPRDLRRTPSEARRRSESADPELRYRHERERALYADEQRRHHSDSASSHTGERSRRGSAGGERALHRDSPDRHHAYAAVEHRAEQRERRASTGGEVRTSDVLERRSSTRGDKDAERERHRGNREPEYHERQRNHRKDAVAAASSGGVAGMLRDPEKPGGCETPTRHPARDMRPRNGEHKDAGRRGDDVE</sequence>
<keyword evidence="3 5" id="KW-0863">Zinc-finger</keyword>
<feature type="domain" description="FYVE-type" evidence="8">
    <location>
        <begin position="72"/>
        <end position="129"/>
    </location>
</feature>
<proteinExistence type="predicted"/>
<feature type="coiled-coil region" evidence="6">
    <location>
        <begin position="29"/>
        <end position="63"/>
    </location>
</feature>